<protein>
    <submittedName>
        <fullName evidence="1">Uncharacterized protein</fullName>
    </submittedName>
</protein>
<proteinExistence type="predicted"/>
<evidence type="ECO:0000313" key="2">
    <source>
        <dbReference type="Proteomes" id="UP001165960"/>
    </source>
</evidence>
<gene>
    <name evidence="1" type="ORF">DSO57_1018225</name>
</gene>
<dbReference type="Proteomes" id="UP001165960">
    <property type="component" value="Unassembled WGS sequence"/>
</dbReference>
<keyword evidence="2" id="KW-1185">Reference proteome</keyword>
<accession>A0ACC2RVP6</accession>
<organism evidence="1 2">
    <name type="scientific">Entomophthora muscae</name>
    <dbReference type="NCBI Taxonomy" id="34485"/>
    <lineage>
        <taxon>Eukaryota</taxon>
        <taxon>Fungi</taxon>
        <taxon>Fungi incertae sedis</taxon>
        <taxon>Zoopagomycota</taxon>
        <taxon>Entomophthoromycotina</taxon>
        <taxon>Entomophthoromycetes</taxon>
        <taxon>Entomophthorales</taxon>
        <taxon>Entomophthoraceae</taxon>
        <taxon>Entomophthora</taxon>
    </lineage>
</organism>
<name>A0ACC2RVP6_9FUNG</name>
<comment type="caution">
    <text evidence="1">The sequence shown here is derived from an EMBL/GenBank/DDBJ whole genome shotgun (WGS) entry which is preliminary data.</text>
</comment>
<evidence type="ECO:0000313" key="1">
    <source>
        <dbReference type="EMBL" id="KAJ9054102.1"/>
    </source>
</evidence>
<sequence>MSSYRANDWGQLVIETTSHRFVRFFVKKYVKPFAAVAPSPDVALKLVDIVKQLMLARPVIPQGLAECNPTLRREVCNRATQAFFHYFNPMLPLFSEEGFHSKPRSPLLRAIVVRIGLWRMRITRVEELLMEQIDREIDQERLASMPLNLEFVQCLLLIMAGFNIKASMIVRTRAYFTISSLITLLGLHVESSHDLERRLAFNALSLWVYQASNDQNTGAVPGKWLEETWSVSNFSPKLLPGLAQRRWFPFWQMKSTLSIVSAATAAFWG</sequence>
<dbReference type="EMBL" id="QTSX02006468">
    <property type="protein sequence ID" value="KAJ9054102.1"/>
    <property type="molecule type" value="Genomic_DNA"/>
</dbReference>
<reference evidence="1" key="1">
    <citation type="submission" date="2022-04" db="EMBL/GenBank/DDBJ databases">
        <title>Genome of the entomopathogenic fungus Entomophthora muscae.</title>
        <authorList>
            <person name="Elya C."/>
            <person name="Lovett B.R."/>
            <person name="Lee E."/>
            <person name="Macias A.M."/>
            <person name="Hajek A.E."/>
            <person name="De Bivort B.L."/>
            <person name="Kasson M.T."/>
            <person name="De Fine Licht H.H."/>
            <person name="Stajich J.E."/>
        </authorList>
    </citation>
    <scope>NUCLEOTIDE SEQUENCE</scope>
    <source>
        <strain evidence="1">Berkeley</strain>
    </source>
</reference>